<dbReference type="SUPFAM" id="SSF53098">
    <property type="entry name" value="Ribonuclease H-like"/>
    <property type="match status" value="1"/>
</dbReference>
<dbReference type="InterPro" id="IPR008906">
    <property type="entry name" value="HATC_C_dom"/>
</dbReference>
<protein>
    <recommendedName>
        <fullName evidence="1">HAT C-terminal dimerisation domain-containing protein</fullName>
    </recommendedName>
</protein>
<organism evidence="2 3">
    <name type="scientific">Lasius platythorax</name>
    <dbReference type="NCBI Taxonomy" id="488582"/>
    <lineage>
        <taxon>Eukaryota</taxon>
        <taxon>Metazoa</taxon>
        <taxon>Ecdysozoa</taxon>
        <taxon>Arthropoda</taxon>
        <taxon>Hexapoda</taxon>
        <taxon>Insecta</taxon>
        <taxon>Pterygota</taxon>
        <taxon>Neoptera</taxon>
        <taxon>Endopterygota</taxon>
        <taxon>Hymenoptera</taxon>
        <taxon>Apocrita</taxon>
        <taxon>Aculeata</taxon>
        <taxon>Formicoidea</taxon>
        <taxon>Formicidae</taxon>
        <taxon>Formicinae</taxon>
        <taxon>Lasius</taxon>
        <taxon>Lasius</taxon>
    </lineage>
</organism>
<feature type="domain" description="HAT C-terminal dimerisation" evidence="1">
    <location>
        <begin position="126"/>
        <end position="179"/>
    </location>
</feature>
<sequence length="240" mass="27467">MDMLSTPAIHKNERLKADFRGNCVKFLTVGCSQIKKRFNFDDPVLQLVSNLSPSKAMLRKTRDSMPSLLPLLKVLPRLVAPEQYQDIDDEWRLLPFLQLPEDVDPKDNANLFWAKLMTADEGDQGLSFKKLSKFVLDVLSLPYSNADCERTFSQVNLIKTKSRNKLVTSTINGILLSKQRVKGNCVSFVPSKQEYSRMTKTLMYPKKKPKKNTTIKETSSAQIFNLYESDDFSDFDDIIN</sequence>
<dbReference type="GO" id="GO:0046983">
    <property type="term" value="F:protein dimerization activity"/>
    <property type="evidence" value="ECO:0007669"/>
    <property type="project" value="InterPro"/>
</dbReference>
<reference evidence="2" key="1">
    <citation type="submission" date="2024-04" db="EMBL/GenBank/DDBJ databases">
        <authorList>
            <consortium name="Molecular Ecology Group"/>
        </authorList>
    </citation>
    <scope>NUCLEOTIDE SEQUENCE</scope>
</reference>
<evidence type="ECO:0000313" key="2">
    <source>
        <dbReference type="EMBL" id="CAL1672589.1"/>
    </source>
</evidence>
<dbReference type="EMBL" id="CAXIPU020000707">
    <property type="protein sequence ID" value="CAL1672589.1"/>
    <property type="molecule type" value="Genomic_DNA"/>
</dbReference>
<evidence type="ECO:0000313" key="3">
    <source>
        <dbReference type="Proteomes" id="UP001497644"/>
    </source>
</evidence>
<dbReference type="Proteomes" id="UP001497644">
    <property type="component" value="Unassembled WGS sequence"/>
</dbReference>
<comment type="caution">
    <text evidence="2">The sequence shown here is derived from an EMBL/GenBank/DDBJ whole genome shotgun (WGS) entry which is preliminary data.</text>
</comment>
<name>A0AAV2MYL9_9HYME</name>
<dbReference type="AlphaFoldDB" id="A0AAV2MYL9"/>
<accession>A0AAV2MYL9</accession>
<evidence type="ECO:0000259" key="1">
    <source>
        <dbReference type="Pfam" id="PF05699"/>
    </source>
</evidence>
<gene>
    <name evidence="2" type="ORF">LPLAT_LOCUS9495</name>
</gene>
<proteinExistence type="predicted"/>
<dbReference type="InterPro" id="IPR012337">
    <property type="entry name" value="RNaseH-like_sf"/>
</dbReference>
<dbReference type="Pfam" id="PF05699">
    <property type="entry name" value="Dimer_Tnp_hAT"/>
    <property type="match status" value="1"/>
</dbReference>
<keyword evidence="3" id="KW-1185">Reference proteome</keyword>